<dbReference type="KEGG" id="spue:AB5L97_02510"/>
<name>A0AB39L4I5_9MICC</name>
<feature type="transmembrane region" description="Helical" evidence="1">
    <location>
        <begin position="177"/>
        <end position="196"/>
    </location>
</feature>
<dbReference type="GO" id="GO:0010468">
    <property type="term" value="P:regulation of gene expression"/>
    <property type="evidence" value="ECO:0007669"/>
    <property type="project" value="InterPro"/>
</dbReference>
<feature type="transmembrane region" description="Helical" evidence="1">
    <location>
        <begin position="61"/>
        <end position="78"/>
    </location>
</feature>
<dbReference type="RefSeq" id="WP_369046323.1">
    <property type="nucleotide sequence ID" value="NZ_CP163302.1"/>
</dbReference>
<dbReference type="PIRSF" id="PIRSF038991">
    <property type="entry name" value="Protein_AbrB"/>
    <property type="match status" value="1"/>
</dbReference>
<keyword evidence="1" id="KW-0812">Transmembrane</keyword>
<organism evidence="2">
    <name type="scientific">Sinomonas puerhi</name>
    <dbReference type="NCBI Taxonomy" id="3238584"/>
    <lineage>
        <taxon>Bacteria</taxon>
        <taxon>Bacillati</taxon>
        <taxon>Actinomycetota</taxon>
        <taxon>Actinomycetes</taxon>
        <taxon>Micrococcales</taxon>
        <taxon>Micrococcaceae</taxon>
        <taxon>Sinomonas</taxon>
    </lineage>
</organism>
<keyword evidence="1" id="KW-0472">Membrane</keyword>
<dbReference type="InterPro" id="IPR017516">
    <property type="entry name" value="AbrB_dup"/>
</dbReference>
<feature type="transmembrane region" description="Helical" evidence="1">
    <location>
        <begin position="114"/>
        <end position="136"/>
    </location>
</feature>
<feature type="transmembrane region" description="Helical" evidence="1">
    <location>
        <begin position="370"/>
        <end position="387"/>
    </location>
</feature>
<dbReference type="NCBIfam" id="TIGR03082">
    <property type="entry name" value="Gneg_AbrB_dup"/>
    <property type="match status" value="2"/>
</dbReference>
<dbReference type="Pfam" id="PF05145">
    <property type="entry name" value="AbrB"/>
    <property type="match status" value="1"/>
</dbReference>
<accession>A0AB39L4I5</accession>
<feature type="transmembrane region" description="Helical" evidence="1">
    <location>
        <begin position="252"/>
        <end position="272"/>
    </location>
</feature>
<dbReference type="InterPro" id="IPR007820">
    <property type="entry name" value="AbrB_fam"/>
</dbReference>
<feature type="transmembrane region" description="Helical" evidence="1">
    <location>
        <begin position="309"/>
        <end position="331"/>
    </location>
</feature>
<gene>
    <name evidence="2" type="ORF">AB5L97_02510</name>
</gene>
<dbReference type="PANTHER" id="PTHR38457:SF1">
    <property type="entry name" value="REGULATOR ABRB-RELATED"/>
    <property type="match status" value="1"/>
</dbReference>
<keyword evidence="1" id="KW-1133">Transmembrane helix</keyword>
<feature type="transmembrane region" description="Helical" evidence="1">
    <location>
        <begin position="216"/>
        <end position="240"/>
    </location>
</feature>
<evidence type="ECO:0000256" key="1">
    <source>
        <dbReference type="SAM" id="Phobius"/>
    </source>
</evidence>
<feature type="transmembrane region" description="Helical" evidence="1">
    <location>
        <begin position="278"/>
        <end position="297"/>
    </location>
</feature>
<reference evidence="2" key="1">
    <citation type="submission" date="2024-07" db="EMBL/GenBank/DDBJ databases">
        <authorList>
            <person name="fu j."/>
        </authorList>
    </citation>
    <scope>NUCLEOTIDE SEQUENCE</scope>
    <source>
        <strain evidence="2">P10A9</strain>
    </source>
</reference>
<sequence>MFSPGVDVPAATSRGGSSERWPLAGPFGRHSVASAVLWLGLGGVAYALGEAASLVGLPAPHLLMALLVGAAAALTGAVKRQLPKPAATASQAGIGVLMGSYVSPAALQSVGATALPMMAVTVLTIALCLAAGALLARWGRTGLAEGALSLVPGGSAAVVAAADDLGADSRLVAFSQYFRVALVAFTAPVVATAMHPDTDGSTRAGGTPLWDDPHQILHLSQGAHQLPGLLMLGAVCILGVRAGKRFSMPAPALLGPMVMTALFVFTGTAQGFAPDGVLRGLLFVLVGLEVGLRFTWASVRSIGRLFPHVLLWTVAVCLACGGLAWAFSAALGLPLVDAYLATTPGGINAVLATAASMDANLPAISTVQSTRLLIVMLVTPPIISWLARKTSEVRKPARAAGSNRRLPVVTESAVS</sequence>
<dbReference type="GO" id="GO:0016020">
    <property type="term" value="C:membrane"/>
    <property type="evidence" value="ECO:0007669"/>
    <property type="project" value="InterPro"/>
</dbReference>
<proteinExistence type="predicted"/>
<dbReference type="PANTHER" id="PTHR38457">
    <property type="entry name" value="REGULATOR ABRB-RELATED"/>
    <property type="match status" value="1"/>
</dbReference>
<dbReference type="EMBL" id="CP163302">
    <property type="protein sequence ID" value="XDP45911.1"/>
    <property type="molecule type" value="Genomic_DNA"/>
</dbReference>
<protein>
    <submittedName>
        <fullName evidence="2">AbrB family transcriptional regulator</fullName>
    </submittedName>
</protein>
<evidence type="ECO:0000313" key="2">
    <source>
        <dbReference type="EMBL" id="XDP45911.1"/>
    </source>
</evidence>
<dbReference type="AlphaFoldDB" id="A0AB39L4I5"/>
<feature type="transmembrane region" description="Helical" evidence="1">
    <location>
        <begin position="30"/>
        <end position="49"/>
    </location>
</feature>